<reference evidence="5" key="1">
    <citation type="submission" date="2021-02" db="EMBL/GenBank/DDBJ databases">
        <authorList>
            <person name="Dougan E. K."/>
            <person name="Rhodes N."/>
            <person name="Thang M."/>
            <person name="Chan C."/>
        </authorList>
    </citation>
    <scope>NUCLEOTIDE SEQUENCE</scope>
</reference>
<dbReference type="SMART" id="SM01387">
    <property type="entry name" value="Ribosomal_S15"/>
    <property type="match status" value="1"/>
</dbReference>
<dbReference type="SUPFAM" id="SSF47060">
    <property type="entry name" value="S15/NS1 RNA-binding domain"/>
    <property type="match status" value="1"/>
</dbReference>
<feature type="non-terminal residue" evidence="5">
    <location>
        <position position="1"/>
    </location>
</feature>
<dbReference type="GO" id="GO:0006412">
    <property type="term" value="P:translation"/>
    <property type="evidence" value="ECO:0007669"/>
    <property type="project" value="InterPro"/>
</dbReference>
<dbReference type="InterPro" id="IPR009068">
    <property type="entry name" value="uS15_NS1_RNA-bd_sf"/>
</dbReference>
<dbReference type="GO" id="GO:1990904">
    <property type="term" value="C:ribonucleoprotein complex"/>
    <property type="evidence" value="ECO:0007669"/>
    <property type="project" value="UniProtKB-KW"/>
</dbReference>
<keyword evidence="3" id="KW-0687">Ribonucleoprotein</keyword>
<evidence type="ECO:0000256" key="2">
    <source>
        <dbReference type="ARBA" id="ARBA00022980"/>
    </source>
</evidence>
<feature type="region of interest" description="Disordered" evidence="4">
    <location>
        <begin position="258"/>
        <end position="277"/>
    </location>
</feature>
<dbReference type="Proteomes" id="UP000654075">
    <property type="component" value="Unassembled WGS sequence"/>
</dbReference>
<organism evidence="5 6">
    <name type="scientific">Polarella glacialis</name>
    <name type="common">Dinoflagellate</name>
    <dbReference type="NCBI Taxonomy" id="89957"/>
    <lineage>
        <taxon>Eukaryota</taxon>
        <taxon>Sar</taxon>
        <taxon>Alveolata</taxon>
        <taxon>Dinophyceae</taxon>
        <taxon>Suessiales</taxon>
        <taxon>Suessiaceae</taxon>
        <taxon>Polarella</taxon>
    </lineage>
</organism>
<dbReference type="GO" id="GO:0003735">
    <property type="term" value="F:structural constituent of ribosome"/>
    <property type="evidence" value="ECO:0007669"/>
    <property type="project" value="InterPro"/>
</dbReference>
<evidence type="ECO:0000256" key="4">
    <source>
        <dbReference type="SAM" id="MobiDB-lite"/>
    </source>
</evidence>
<dbReference type="InterPro" id="IPR000589">
    <property type="entry name" value="Ribosomal_uS15"/>
</dbReference>
<comment type="similarity">
    <text evidence="1">Belongs to the universal ribosomal protein uS15 family.</text>
</comment>
<gene>
    <name evidence="5" type="ORF">PGLA1383_LOCUS41653</name>
</gene>
<dbReference type="AlphaFoldDB" id="A0A813GHE7"/>
<dbReference type="GO" id="GO:0005840">
    <property type="term" value="C:ribosome"/>
    <property type="evidence" value="ECO:0007669"/>
    <property type="project" value="UniProtKB-KW"/>
</dbReference>
<dbReference type="OrthoDB" id="441444at2759"/>
<evidence type="ECO:0000313" key="6">
    <source>
        <dbReference type="Proteomes" id="UP000654075"/>
    </source>
</evidence>
<dbReference type="PANTHER" id="PTHR23321">
    <property type="entry name" value="RIBOSOMAL PROTEIN S15, BACTERIAL AND ORGANELLAR"/>
    <property type="match status" value="1"/>
</dbReference>
<sequence>AWRPATASRFPIPLVADGLSSFVQLSWGPQCNDARGVARVRINRYTGVRAIKVAPPKTEWQIAAEREFLAARGKVPKDEYLWYLTPDDVRLLSPEMRKCLTLRCGSSDDVSKWRKHLLIRKFQRRAFDTNSPAVRIACLTEKIMRLRAHLLRNEAGPSHQESKRVMRIYLTRRQRTMKSLYKSDYTLYRHTCTELGIRCARYAIPMPRDPQTMVNPQAVDGDHAKFLIRQRLYRAKFRPREMREPGSKRLIRFTRHPMEPVPESHGKPKSTPQQVSRAWPYGVRTERVAGKQVVYNPTAPGRGFWPAKQTVIGGRTPE</sequence>
<keyword evidence="6" id="KW-1185">Reference proteome</keyword>
<evidence type="ECO:0000313" key="5">
    <source>
        <dbReference type="EMBL" id="CAE8624542.1"/>
    </source>
</evidence>
<protein>
    <recommendedName>
        <fullName evidence="7">Ribosomal protein S15</fullName>
    </recommendedName>
</protein>
<proteinExistence type="inferred from homology"/>
<dbReference type="InterPro" id="IPR005290">
    <property type="entry name" value="Ribosomal_uS15_bac-type"/>
</dbReference>
<dbReference type="Pfam" id="PF00312">
    <property type="entry name" value="Ribosomal_S15"/>
    <property type="match status" value="1"/>
</dbReference>
<evidence type="ECO:0000256" key="3">
    <source>
        <dbReference type="ARBA" id="ARBA00023274"/>
    </source>
</evidence>
<name>A0A813GHE7_POLGL</name>
<dbReference type="Gene3D" id="1.10.287.10">
    <property type="entry name" value="S15/NS1, RNA-binding"/>
    <property type="match status" value="1"/>
</dbReference>
<dbReference type="OMA" id="CKDHPKK"/>
<dbReference type="GO" id="GO:0005737">
    <property type="term" value="C:cytoplasm"/>
    <property type="evidence" value="ECO:0007669"/>
    <property type="project" value="UniProtKB-ARBA"/>
</dbReference>
<evidence type="ECO:0008006" key="7">
    <source>
        <dbReference type="Google" id="ProtNLM"/>
    </source>
</evidence>
<dbReference type="PANTHER" id="PTHR23321:SF26">
    <property type="entry name" value="SMALL RIBOSOMAL SUBUNIT PROTEIN US15M"/>
    <property type="match status" value="1"/>
</dbReference>
<accession>A0A813GHE7</accession>
<evidence type="ECO:0000256" key="1">
    <source>
        <dbReference type="ARBA" id="ARBA00008434"/>
    </source>
</evidence>
<dbReference type="EMBL" id="CAJNNV010028417">
    <property type="protein sequence ID" value="CAE8624542.1"/>
    <property type="molecule type" value="Genomic_DNA"/>
</dbReference>
<comment type="caution">
    <text evidence="5">The sequence shown here is derived from an EMBL/GenBank/DDBJ whole genome shotgun (WGS) entry which is preliminary data.</text>
</comment>
<keyword evidence="2" id="KW-0689">Ribosomal protein</keyword>